<keyword evidence="2" id="KW-1185">Reference proteome</keyword>
<dbReference type="HOGENOM" id="CLU_146747_0_0_5"/>
<reference evidence="1 2" key="1">
    <citation type="journal article" date="2010" name="J. Bacteriol.">
        <title>Genome sequences of Pelagibaca bermudensis HTCC2601T and Maritimibacter alkaliphilus HTCC2654T, the type strains of two marine Roseobacter genera.</title>
        <authorList>
            <person name="Thrash J.C."/>
            <person name="Cho J.C."/>
            <person name="Ferriera S."/>
            <person name="Johnson J."/>
            <person name="Vergin K.L."/>
            <person name="Giovannoni S.J."/>
        </authorList>
    </citation>
    <scope>NUCLEOTIDE SEQUENCE [LARGE SCALE GENOMIC DNA]</scope>
    <source>
        <strain evidence="1 2">HTCC2654</strain>
    </source>
</reference>
<protein>
    <submittedName>
        <fullName evidence="1">Uncharacterized protein</fullName>
    </submittedName>
</protein>
<organism evidence="1 2">
    <name type="scientific">Maritimibacter alkaliphilus HTCC2654</name>
    <dbReference type="NCBI Taxonomy" id="314271"/>
    <lineage>
        <taxon>Bacteria</taxon>
        <taxon>Pseudomonadati</taxon>
        <taxon>Pseudomonadota</taxon>
        <taxon>Alphaproteobacteria</taxon>
        <taxon>Rhodobacterales</taxon>
        <taxon>Roseobacteraceae</taxon>
        <taxon>Maritimibacter</taxon>
    </lineage>
</organism>
<dbReference type="OrthoDB" id="9809850at2"/>
<comment type="caution">
    <text evidence="1">The sequence shown here is derived from an EMBL/GenBank/DDBJ whole genome shotgun (WGS) entry which is preliminary data.</text>
</comment>
<dbReference type="Proteomes" id="UP000002931">
    <property type="component" value="Unassembled WGS sequence"/>
</dbReference>
<dbReference type="STRING" id="314271.RB2654_06844"/>
<proteinExistence type="predicted"/>
<evidence type="ECO:0000313" key="1">
    <source>
        <dbReference type="EMBL" id="EAQ12807.1"/>
    </source>
</evidence>
<sequence>MSDPVLPTSRYYTTPVRIEDGEGGDGVPFLGRRIIPARDRFVPLGHVDLAGDERIDALAAERMGDPLLYWRIVDADGADDPARVTSEPRKRLMLPLPLEASGDGDT</sequence>
<accession>A3VG31</accession>
<dbReference type="EMBL" id="AAMT01000007">
    <property type="protein sequence ID" value="EAQ12807.1"/>
    <property type="molecule type" value="Genomic_DNA"/>
</dbReference>
<gene>
    <name evidence="1" type="ORF">RB2654_06844</name>
</gene>
<dbReference type="AlphaFoldDB" id="A3VG31"/>
<dbReference type="eggNOG" id="COG1652">
    <property type="taxonomic scope" value="Bacteria"/>
</dbReference>
<dbReference type="RefSeq" id="WP_008329997.1">
    <property type="nucleotide sequence ID" value="NZ_CH902578.1"/>
</dbReference>
<evidence type="ECO:0000313" key="2">
    <source>
        <dbReference type="Proteomes" id="UP000002931"/>
    </source>
</evidence>
<name>A3VG31_9RHOB</name>